<feature type="transmembrane region" description="Helical" evidence="5">
    <location>
        <begin position="180"/>
        <end position="200"/>
    </location>
</feature>
<dbReference type="EMBL" id="MRTP01000003">
    <property type="protein sequence ID" value="OMF54551.1"/>
    <property type="molecule type" value="Genomic_DNA"/>
</dbReference>
<keyword evidence="1" id="KW-1003">Cell membrane</keyword>
<keyword evidence="4 5" id="KW-0472">Membrane</keyword>
<dbReference type="PANTHER" id="PTHR35529">
    <property type="entry name" value="MANGANESE EFFLUX PUMP MNTP-RELATED"/>
    <property type="match status" value="1"/>
</dbReference>
<organism evidence="6 7">
    <name type="scientific">Paenibacillus rhizosphaerae</name>
    <dbReference type="NCBI Taxonomy" id="297318"/>
    <lineage>
        <taxon>Bacteria</taxon>
        <taxon>Bacillati</taxon>
        <taxon>Bacillota</taxon>
        <taxon>Bacilli</taxon>
        <taxon>Bacillales</taxon>
        <taxon>Paenibacillaceae</taxon>
        <taxon>Paenibacillus</taxon>
    </lineage>
</organism>
<keyword evidence="2 5" id="KW-0812">Transmembrane</keyword>
<dbReference type="InterPro" id="IPR003810">
    <property type="entry name" value="Mntp/YtaF"/>
</dbReference>
<gene>
    <name evidence="6" type="ORF">BK138_15405</name>
</gene>
<feature type="transmembrane region" description="Helical" evidence="5">
    <location>
        <begin position="38"/>
        <end position="60"/>
    </location>
</feature>
<dbReference type="AlphaFoldDB" id="A0A1R1ERX7"/>
<evidence type="ECO:0000256" key="5">
    <source>
        <dbReference type="SAM" id="Phobius"/>
    </source>
</evidence>
<dbReference type="RefSeq" id="WP_076170453.1">
    <property type="nucleotide sequence ID" value="NZ_MRTP01000003.1"/>
</dbReference>
<sequence length="256" mass="27166">MLSHVLALLLLALALSLDSFGVGITYGLRQMRISPLSIAIISLCSGVIIYVSMQVGVLLAQFVSPSIASIIGAVILIIMGSWSLVQMWIQKEKSGEGKEVLEAKDAELAKQAKDAQTSGMEGLGLQSSGGEGTLDPAQHEAPEQTVFSLEIRKLGVVIRILRTPSSADMDKSGSISGWEAMWLGIALSLDAFGAGLGAALLGFSPLLTAFVIALFSGTFLVVGMKTGLRFASRTWMRRFTVLPAILLIVMGIMKLL</sequence>
<dbReference type="STRING" id="297318.BK138_15405"/>
<dbReference type="Pfam" id="PF02659">
    <property type="entry name" value="Mntp"/>
    <property type="match status" value="2"/>
</dbReference>
<evidence type="ECO:0000256" key="2">
    <source>
        <dbReference type="ARBA" id="ARBA00022692"/>
    </source>
</evidence>
<dbReference type="PANTHER" id="PTHR35529:SF2">
    <property type="entry name" value="SPORULATION PROTEIN YTAF-RELATED"/>
    <property type="match status" value="1"/>
</dbReference>
<keyword evidence="3 5" id="KW-1133">Transmembrane helix</keyword>
<reference evidence="6 7" key="1">
    <citation type="submission" date="2016-11" db="EMBL/GenBank/DDBJ databases">
        <title>Paenibacillus species isolates.</title>
        <authorList>
            <person name="Beno S.M."/>
        </authorList>
    </citation>
    <scope>NUCLEOTIDE SEQUENCE [LARGE SCALE GENOMIC DNA]</scope>
    <source>
        <strain evidence="6 7">FSL R5-0378</strain>
    </source>
</reference>
<evidence type="ECO:0000256" key="4">
    <source>
        <dbReference type="ARBA" id="ARBA00023136"/>
    </source>
</evidence>
<evidence type="ECO:0000313" key="6">
    <source>
        <dbReference type="EMBL" id="OMF54551.1"/>
    </source>
</evidence>
<keyword evidence="7" id="KW-1185">Reference proteome</keyword>
<evidence type="ECO:0000256" key="1">
    <source>
        <dbReference type="ARBA" id="ARBA00022475"/>
    </source>
</evidence>
<protein>
    <submittedName>
        <fullName evidence="6">Sporulation membrane protein YtaF</fullName>
    </submittedName>
</protein>
<proteinExistence type="predicted"/>
<feature type="transmembrane region" description="Helical" evidence="5">
    <location>
        <begin position="66"/>
        <end position="85"/>
    </location>
</feature>
<evidence type="ECO:0000313" key="7">
    <source>
        <dbReference type="Proteomes" id="UP000187172"/>
    </source>
</evidence>
<feature type="transmembrane region" description="Helical" evidence="5">
    <location>
        <begin position="206"/>
        <end position="223"/>
    </location>
</feature>
<evidence type="ECO:0000256" key="3">
    <source>
        <dbReference type="ARBA" id="ARBA00022989"/>
    </source>
</evidence>
<feature type="transmembrane region" description="Helical" evidence="5">
    <location>
        <begin position="235"/>
        <end position="253"/>
    </location>
</feature>
<name>A0A1R1ERX7_9BACL</name>
<accession>A0A1R1ERX7</accession>
<dbReference type="Proteomes" id="UP000187172">
    <property type="component" value="Unassembled WGS sequence"/>
</dbReference>
<feature type="transmembrane region" description="Helical" evidence="5">
    <location>
        <begin position="6"/>
        <end position="26"/>
    </location>
</feature>
<comment type="caution">
    <text evidence="6">The sequence shown here is derived from an EMBL/GenBank/DDBJ whole genome shotgun (WGS) entry which is preliminary data.</text>
</comment>